<dbReference type="PANTHER" id="PTHR43386:SF25">
    <property type="entry name" value="PEPTIDE ABC TRANSPORTER PERMEASE PROTEIN"/>
    <property type="match status" value="1"/>
</dbReference>
<dbReference type="Gene3D" id="1.10.3720.10">
    <property type="entry name" value="MetI-like"/>
    <property type="match status" value="1"/>
</dbReference>
<evidence type="ECO:0000256" key="2">
    <source>
        <dbReference type="ARBA" id="ARBA00022448"/>
    </source>
</evidence>
<keyword evidence="10" id="KW-1185">Reference proteome</keyword>
<evidence type="ECO:0000256" key="7">
    <source>
        <dbReference type="RuleBase" id="RU363032"/>
    </source>
</evidence>
<feature type="transmembrane region" description="Helical" evidence="7">
    <location>
        <begin position="246"/>
        <end position="270"/>
    </location>
</feature>
<feature type="transmembrane region" description="Helical" evidence="7">
    <location>
        <begin position="86"/>
        <end position="112"/>
    </location>
</feature>
<reference evidence="9 10" key="1">
    <citation type="submission" date="2023-03" db="EMBL/GenBank/DDBJ databases">
        <authorList>
            <person name="Kaur S."/>
            <person name="Espinosa-Saiz D."/>
            <person name="Velazquez E."/>
            <person name="Menendez E."/>
            <person name="diCenzo G.C."/>
        </authorList>
    </citation>
    <scope>NUCLEOTIDE SEQUENCE [LARGE SCALE GENOMIC DNA]</scope>
    <source>
        <strain evidence="9 10">LMG 24692</strain>
    </source>
</reference>
<feature type="transmembrane region" description="Helical" evidence="7">
    <location>
        <begin position="132"/>
        <end position="156"/>
    </location>
</feature>
<dbReference type="Proteomes" id="UP001229355">
    <property type="component" value="Chromosome 2"/>
</dbReference>
<keyword evidence="2 7" id="KW-0813">Transport</keyword>
<evidence type="ECO:0000256" key="5">
    <source>
        <dbReference type="ARBA" id="ARBA00022989"/>
    </source>
</evidence>
<dbReference type="PANTHER" id="PTHR43386">
    <property type="entry name" value="OLIGOPEPTIDE TRANSPORT SYSTEM PERMEASE PROTEIN APPC"/>
    <property type="match status" value="1"/>
</dbReference>
<gene>
    <name evidence="9" type="ORF">PZN02_004968</name>
</gene>
<keyword evidence="4 7" id="KW-0812">Transmembrane</keyword>
<comment type="similarity">
    <text evidence="7">Belongs to the binding-protein-dependent transport system permease family.</text>
</comment>
<keyword evidence="3" id="KW-1003">Cell membrane</keyword>
<feature type="transmembrane region" description="Helical" evidence="7">
    <location>
        <begin position="199"/>
        <end position="226"/>
    </location>
</feature>
<dbReference type="CDD" id="cd06261">
    <property type="entry name" value="TM_PBP2"/>
    <property type="match status" value="1"/>
</dbReference>
<dbReference type="RefSeq" id="WP_280661633.1">
    <property type="nucleotide sequence ID" value="NZ_CP120374.1"/>
</dbReference>
<dbReference type="InterPro" id="IPR050366">
    <property type="entry name" value="BP-dependent_transpt_permease"/>
</dbReference>
<evidence type="ECO:0000256" key="1">
    <source>
        <dbReference type="ARBA" id="ARBA00004651"/>
    </source>
</evidence>
<feature type="domain" description="ABC transmembrane type-1" evidence="8">
    <location>
        <begin position="86"/>
        <end position="271"/>
    </location>
</feature>
<evidence type="ECO:0000313" key="9">
    <source>
        <dbReference type="EMBL" id="WEX89662.1"/>
    </source>
</evidence>
<accession>A0ABY8DHF6</accession>
<evidence type="ECO:0000259" key="8">
    <source>
        <dbReference type="PROSITE" id="PS50928"/>
    </source>
</evidence>
<evidence type="ECO:0000256" key="3">
    <source>
        <dbReference type="ARBA" id="ARBA00022475"/>
    </source>
</evidence>
<feature type="transmembrane region" description="Helical" evidence="7">
    <location>
        <begin position="20"/>
        <end position="39"/>
    </location>
</feature>
<keyword evidence="5 7" id="KW-1133">Transmembrane helix</keyword>
<sequence length="280" mass="29707">MSAPAIGETRRSKQPLRVPIVILIAALIITTVVICAVLGERIAPDSPFLQRLDVGDTPPSPAHIAGTDLLGRDVLSRVIYGARTALVGPVVVAAGAFAIATLLGLLSGYLGGLVDSAIMRWVDFMFALPGPLVAIVVVGVVGGGYWTAVLVLVVLFTAPDTRIVRSAVLAQRPLPYIDAARTLGISKTRILFVHILPNIAPIILAYVVLDFAFALVNLAGLSFLGLGVEPGTPDWGRMLFENRNILFSNPVALLLPAGMIILTAVSMNLIGDWLFERFAK</sequence>
<organism evidence="9 10">
    <name type="scientific">Sinorhizobium garamanticum</name>
    <dbReference type="NCBI Taxonomy" id="680247"/>
    <lineage>
        <taxon>Bacteria</taxon>
        <taxon>Pseudomonadati</taxon>
        <taxon>Pseudomonadota</taxon>
        <taxon>Alphaproteobacteria</taxon>
        <taxon>Hyphomicrobiales</taxon>
        <taxon>Rhizobiaceae</taxon>
        <taxon>Sinorhizobium/Ensifer group</taxon>
        <taxon>Sinorhizobium</taxon>
    </lineage>
</organism>
<evidence type="ECO:0000313" key="10">
    <source>
        <dbReference type="Proteomes" id="UP001229355"/>
    </source>
</evidence>
<dbReference type="Pfam" id="PF00528">
    <property type="entry name" value="BPD_transp_1"/>
    <property type="match status" value="1"/>
</dbReference>
<dbReference type="InterPro" id="IPR035906">
    <property type="entry name" value="MetI-like_sf"/>
</dbReference>
<dbReference type="EMBL" id="CP120374">
    <property type="protein sequence ID" value="WEX89662.1"/>
    <property type="molecule type" value="Genomic_DNA"/>
</dbReference>
<evidence type="ECO:0000256" key="4">
    <source>
        <dbReference type="ARBA" id="ARBA00022692"/>
    </source>
</evidence>
<dbReference type="PROSITE" id="PS50928">
    <property type="entry name" value="ABC_TM1"/>
    <property type="match status" value="1"/>
</dbReference>
<protein>
    <submittedName>
        <fullName evidence="9">ABC transporter permease</fullName>
    </submittedName>
</protein>
<proteinExistence type="inferred from homology"/>
<dbReference type="SUPFAM" id="SSF161098">
    <property type="entry name" value="MetI-like"/>
    <property type="match status" value="1"/>
</dbReference>
<name>A0ABY8DHF6_9HYPH</name>
<comment type="subcellular location">
    <subcellularLocation>
        <location evidence="1 7">Cell membrane</location>
        <topology evidence="1 7">Multi-pass membrane protein</topology>
    </subcellularLocation>
</comment>
<evidence type="ECO:0000256" key="6">
    <source>
        <dbReference type="ARBA" id="ARBA00023136"/>
    </source>
</evidence>
<keyword evidence="6 7" id="KW-0472">Membrane</keyword>
<dbReference type="InterPro" id="IPR000515">
    <property type="entry name" value="MetI-like"/>
</dbReference>